<dbReference type="KEGG" id="malv:MALV_14450"/>
<name>A0A6N4UNC2_9MYCO</name>
<protein>
    <submittedName>
        <fullName evidence="2">Uncharacterized protein</fullName>
    </submittedName>
</protein>
<evidence type="ECO:0000313" key="3">
    <source>
        <dbReference type="Proteomes" id="UP000466906"/>
    </source>
</evidence>
<feature type="region of interest" description="Disordered" evidence="1">
    <location>
        <begin position="55"/>
        <end position="91"/>
    </location>
</feature>
<dbReference type="Proteomes" id="UP000466906">
    <property type="component" value="Chromosome"/>
</dbReference>
<dbReference type="RefSeq" id="WP_163662392.1">
    <property type="nucleotide sequence ID" value="NZ_AP022565.1"/>
</dbReference>
<evidence type="ECO:0000313" key="2">
    <source>
        <dbReference type="EMBL" id="BBX26320.1"/>
    </source>
</evidence>
<dbReference type="AlphaFoldDB" id="A0A6N4UNC2"/>
<accession>A0A6N4UNC2</accession>
<organism evidence="2 3">
    <name type="scientific">Mycolicibacterium alvei</name>
    <dbReference type="NCBI Taxonomy" id="67081"/>
    <lineage>
        <taxon>Bacteria</taxon>
        <taxon>Bacillati</taxon>
        <taxon>Actinomycetota</taxon>
        <taxon>Actinomycetes</taxon>
        <taxon>Mycobacteriales</taxon>
        <taxon>Mycobacteriaceae</taxon>
        <taxon>Mycolicibacterium</taxon>
    </lineage>
</organism>
<evidence type="ECO:0000256" key="1">
    <source>
        <dbReference type="SAM" id="MobiDB-lite"/>
    </source>
</evidence>
<keyword evidence="3" id="KW-1185">Reference proteome</keyword>
<reference evidence="2 3" key="1">
    <citation type="journal article" date="2019" name="Emerg. Microbes Infect.">
        <title>Comprehensive subspecies identification of 175 nontuberculous mycobacteria species based on 7547 genomic profiles.</title>
        <authorList>
            <person name="Matsumoto Y."/>
            <person name="Kinjo T."/>
            <person name="Motooka D."/>
            <person name="Nabeya D."/>
            <person name="Jung N."/>
            <person name="Uechi K."/>
            <person name="Horii T."/>
            <person name="Iida T."/>
            <person name="Fujita J."/>
            <person name="Nakamura S."/>
        </authorList>
    </citation>
    <scope>NUCLEOTIDE SEQUENCE [LARGE SCALE GENOMIC DNA]</scope>
    <source>
        <strain evidence="2 3">JCM 12272</strain>
    </source>
</reference>
<gene>
    <name evidence="2" type="ORF">MALV_14450</name>
</gene>
<feature type="region of interest" description="Disordered" evidence="1">
    <location>
        <begin position="19"/>
        <end position="39"/>
    </location>
</feature>
<sequence>MANELNVNTSDLRAAAASSDAAASVLTGTGTGTTLGSRSSGIGIAALDMAISSVRGRQSTRMSGHADSMRGGGQRYDDTDGGSAENIAVTV</sequence>
<proteinExistence type="predicted"/>
<dbReference type="EMBL" id="AP022565">
    <property type="protein sequence ID" value="BBX26320.1"/>
    <property type="molecule type" value="Genomic_DNA"/>
</dbReference>